<proteinExistence type="predicted"/>
<dbReference type="EMBL" id="CP067977">
    <property type="protein sequence ID" value="QQQ18270.1"/>
    <property type="molecule type" value="Genomic_DNA"/>
</dbReference>
<evidence type="ECO:0000259" key="2">
    <source>
        <dbReference type="Pfam" id="PF12146"/>
    </source>
</evidence>
<keyword evidence="4" id="KW-1185">Reference proteome</keyword>
<gene>
    <name evidence="3" type="ORF">JIP62_13385</name>
</gene>
<keyword evidence="3" id="KW-0378">Hydrolase</keyword>
<dbReference type="PRINTS" id="PR00111">
    <property type="entry name" value="ABHYDROLASE"/>
</dbReference>
<feature type="domain" description="Serine aminopeptidase S33" evidence="2">
    <location>
        <begin position="66"/>
        <end position="302"/>
    </location>
</feature>
<keyword evidence="1" id="KW-0732">Signal</keyword>
<dbReference type="SUPFAM" id="SSF53474">
    <property type="entry name" value="alpha/beta-Hydrolases"/>
    <property type="match status" value="1"/>
</dbReference>
<accession>A0ABX7BRY8</accession>
<dbReference type="InterPro" id="IPR022742">
    <property type="entry name" value="Hydrolase_4"/>
</dbReference>
<dbReference type="Pfam" id="PF12146">
    <property type="entry name" value="Hydrolase_4"/>
    <property type="match status" value="1"/>
</dbReference>
<dbReference type="PANTHER" id="PTHR11614">
    <property type="entry name" value="PHOSPHOLIPASE-RELATED"/>
    <property type="match status" value="1"/>
</dbReference>
<evidence type="ECO:0000256" key="1">
    <source>
        <dbReference type="SAM" id="SignalP"/>
    </source>
</evidence>
<feature type="chain" id="PRO_5046995225" evidence="1">
    <location>
        <begin position="30"/>
        <end position="337"/>
    </location>
</feature>
<reference evidence="3 4" key="1">
    <citation type="submission" date="2021-01" db="EMBL/GenBank/DDBJ databases">
        <title>Brevundimonas vitis sp. nov., an bacterium isolated from grape (Vitis vinifera).</title>
        <authorList>
            <person name="Jiang L."/>
            <person name="Lee J."/>
        </authorList>
    </citation>
    <scope>NUCLEOTIDE SEQUENCE [LARGE SCALE GENOMIC DNA]</scope>
    <source>
        <strain evidence="3 4">GRTSA-9</strain>
    </source>
</reference>
<dbReference type="GO" id="GO:0016787">
    <property type="term" value="F:hydrolase activity"/>
    <property type="evidence" value="ECO:0007669"/>
    <property type="project" value="UniProtKB-KW"/>
</dbReference>
<protein>
    <submittedName>
        <fullName evidence="3">Alpha/beta fold hydrolase</fullName>
    </submittedName>
</protein>
<dbReference type="InterPro" id="IPR051044">
    <property type="entry name" value="MAG_DAG_Lipase"/>
</dbReference>
<sequence length="337" mass="36138">MLRPALRSIGPVLALALALVGCATPHVQAALTPPPDFAGPQIADRAFVMQDGARLPFLYWAPQGVEPAVVIVALHGMNDHKASYRLAGPWWAEQRIATYAYDQRGFGQAPGRGEWAGALLLEDLRTIVALVRARHPGARVAIVGESMGGAVAIAAMTSDRAPTADQVVLLAPAVWGWSSQSPLNRVSLWVAARALGDRAVEAPEWAVRRIVSSDNTVELIRNGRDPDSLLSTRFDTLSGLVGLMETASISLGRVPVPTLLMYGADDQIIQAGPMRRALERAGAPPTLRTAYYADGYHILNRDLQAEVVYRDVAAFVRDPSAPLPSAAPPVLEALRSR</sequence>
<dbReference type="Gene3D" id="3.40.50.1820">
    <property type="entry name" value="alpha/beta hydrolase"/>
    <property type="match status" value="1"/>
</dbReference>
<dbReference type="Proteomes" id="UP000595448">
    <property type="component" value="Chromosome"/>
</dbReference>
<dbReference type="RefSeq" id="WP_201102642.1">
    <property type="nucleotide sequence ID" value="NZ_CP067977.1"/>
</dbReference>
<feature type="signal peptide" evidence="1">
    <location>
        <begin position="1"/>
        <end position="29"/>
    </location>
</feature>
<dbReference type="InterPro" id="IPR000073">
    <property type="entry name" value="AB_hydrolase_1"/>
</dbReference>
<dbReference type="InterPro" id="IPR029058">
    <property type="entry name" value="AB_hydrolase_fold"/>
</dbReference>
<organism evidence="3 4">
    <name type="scientific">Brevundimonas vitisensis</name>
    <dbReference type="NCBI Taxonomy" id="2800818"/>
    <lineage>
        <taxon>Bacteria</taxon>
        <taxon>Pseudomonadati</taxon>
        <taxon>Pseudomonadota</taxon>
        <taxon>Alphaproteobacteria</taxon>
        <taxon>Caulobacterales</taxon>
        <taxon>Caulobacteraceae</taxon>
        <taxon>Brevundimonas</taxon>
    </lineage>
</organism>
<name>A0ABX7BRY8_9CAUL</name>
<evidence type="ECO:0000313" key="3">
    <source>
        <dbReference type="EMBL" id="QQQ18270.1"/>
    </source>
</evidence>
<evidence type="ECO:0000313" key="4">
    <source>
        <dbReference type="Proteomes" id="UP000595448"/>
    </source>
</evidence>
<dbReference type="PROSITE" id="PS51257">
    <property type="entry name" value="PROKAR_LIPOPROTEIN"/>
    <property type="match status" value="1"/>
</dbReference>